<evidence type="ECO:0000313" key="3">
    <source>
        <dbReference type="Proteomes" id="UP000026962"/>
    </source>
</evidence>
<dbReference type="Gramene" id="OPUNC08G04270.1">
    <property type="protein sequence ID" value="OPUNC08G04270.1"/>
    <property type="gene ID" value="OPUNC08G04270"/>
</dbReference>
<reference evidence="2" key="1">
    <citation type="submission" date="2015-04" db="UniProtKB">
        <authorList>
            <consortium name="EnsemblPlants"/>
        </authorList>
    </citation>
    <scope>IDENTIFICATION</scope>
</reference>
<feature type="region of interest" description="Disordered" evidence="1">
    <location>
        <begin position="30"/>
        <end position="61"/>
    </location>
</feature>
<evidence type="ECO:0000256" key="1">
    <source>
        <dbReference type="SAM" id="MobiDB-lite"/>
    </source>
</evidence>
<reference evidence="2" key="2">
    <citation type="submission" date="2018-05" db="EMBL/GenBank/DDBJ databases">
        <title>OpunRS2 (Oryza punctata Reference Sequence Version 2).</title>
        <authorList>
            <person name="Zhang J."/>
            <person name="Kudrna D."/>
            <person name="Lee S."/>
            <person name="Talag J."/>
            <person name="Welchert J."/>
            <person name="Wing R.A."/>
        </authorList>
    </citation>
    <scope>NUCLEOTIDE SEQUENCE [LARGE SCALE GENOMIC DNA]</scope>
</reference>
<evidence type="ECO:0000313" key="2">
    <source>
        <dbReference type="EnsemblPlants" id="OPUNC08G04270.1"/>
    </source>
</evidence>
<proteinExistence type="predicted"/>
<dbReference type="eggNOG" id="ENOG502R3NT">
    <property type="taxonomic scope" value="Eukaryota"/>
</dbReference>
<organism evidence="2">
    <name type="scientific">Oryza punctata</name>
    <name type="common">Red rice</name>
    <dbReference type="NCBI Taxonomy" id="4537"/>
    <lineage>
        <taxon>Eukaryota</taxon>
        <taxon>Viridiplantae</taxon>
        <taxon>Streptophyta</taxon>
        <taxon>Embryophyta</taxon>
        <taxon>Tracheophyta</taxon>
        <taxon>Spermatophyta</taxon>
        <taxon>Magnoliopsida</taxon>
        <taxon>Liliopsida</taxon>
        <taxon>Poales</taxon>
        <taxon>Poaceae</taxon>
        <taxon>BOP clade</taxon>
        <taxon>Oryzoideae</taxon>
        <taxon>Oryzeae</taxon>
        <taxon>Oryzinae</taxon>
        <taxon>Oryza</taxon>
    </lineage>
</organism>
<dbReference type="Proteomes" id="UP000026962">
    <property type="component" value="Chromosome 8"/>
</dbReference>
<sequence length="73" mass="7675">MAKLAAQLKDKFCGFIGRITSCGRPAHKDASAAVKETQSASSQHTEIRSRGLPPSVSGGDLTYPISLNSVELS</sequence>
<accession>A0A0E0LRS2</accession>
<name>A0A0E0LRS2_ORYPU</name>
<keyword evidence="3" id="KW-1185">Reference proteome</keyword>
<dbReference type="EnsemblPlants" id="OPUNC08G04270.1">
    <property type="protein sequence ID" value="OPUNC08G04270.1"/>
    <property type="gene ID" value="OPUNC08G04270"/>
</dbReference>
<dbReference type="AlphaFoldDB" id="A0A0E0LRS2"/>
<protein>
    <submittedName>
        <fullName evidence="2">Uncharacterized protein</fullName>
    </submittedName>
</protein>